<evidence type="ECO:0000313" key="3">
    <source>
        <dbReference type="Proteomes" id="UP001628179"/>
    </source>
</evidence>
<name>A0ABQ0G4L4_9PEZI</name>
<dbReference type="Proteomes" id="UP001628179">
    <property type="component" value="Unassembled WGS sequence"/>
</dbReference>
<organism evidence="2 3">
    <name type="scientific">Madurella fahalii</name>
    <dbReference type="NCBI Taxonomy" id="1157608"/>
    <lineage>
        <taxon>Eukaryota</taxon>
        <taxon>Fungi</taxon>
        <taxon>Dikarya</taxon>
        <taxon>Ascomycota</taxon>
        <taxon>Pezizomycotina</taxon>
        <taxon>Sordariomycetes</taxon>
        <taxon>Sordariomycetidae</taxon>
        <taxon>Sordariales</taxon>
        <taxon>Sordariales incertae sedis</taxon>
        <taxon>Madurella</taxon>
    </lineage>
</organism>
<evidence type="ECO:0000256" key="1">
    <source>
        <dbReference type="SAM" id="MobiDB-lite"/>
    </source>
</evidence>
<dbReference type="GeneID" id="98173640"/>
<evidence type="ECO:0000313" key="2">
    <source>
        <dbReference type="EMBL" id="GAB1312685.1"/>
    </source>
</evidence>
<gene>
    <name evidence="2" type="ORF">MFIFM68171_02895</name>
</gene>
<accession>A0ABQ0G4L4</accession>
<sequence>MPLKKSSAYAAALIKARTACTQKHKSLLPPPLPQTPKKKARKGDIDSPAPNSDDTRGERRSEACLGYVLSALSGRSSGACYDKVGGGNRYFRCSAGKKCEPLPAIAVPWAAKLTAAIEANESGPKIRSYWTTLRMLLGVEDEEYSPLPGTPGATGPSGAAVTPTPKGKGKGKGKAPALEED</sequence>
<dbReference type="EMBL" id="BAAFSV010000002">
    <property type="protein sequence ID" value="GAB1312685.1"/>
    <property type="molecule type" value="Genomic_DNA"/>
</dbReference>
<reference evidence="2 3" key="1">
    <citation type="submission" date="2024-09" db="EMBL/GenBank/DDBJ databases">
        <title>Itraconazole resistance in Madurella fahalii resulting from another homologue of gene encoding cytochrome P450 14-alpha sterol demethylase (CYP51).</title>
        <authorList>
            <person name="Yoshioka I."/>
            <person name="Fahal A.H."/>
            <person name="Kaneko S."/>
            <person name="Yaguchi T."/>
        </authorList>
    </citation>
    <scope>NUCLEOTIDE SEQUENCE [LARGE SCALE GENOMIC DNA]</scope>
    <source>
        <strain evidence="2 3">IFM 68171</strain>
    </source>
</reference>
<protein>
    <submittedName>
        <fullName evidence="2">Uncharacterized protein</fullName>
    </submittedName>
</protein>
<keyword evidence="3" id="KW-1185">Reference proteome</keyword>
<comment type="caution">
    <text evidence="2">The sequence shown here is derived from an EMBL/GenBank/DDBJ whole genome shotgun (WGS) entry which is preliminary data.</text>
</comment>
<feature type="region of interest" description="Disordered" evidence="1">
    <location>
        <begin position="20"/>
        <end position="59"/>
    </location>
</feature>
<feature type="region of interest" description="Disordered" evidence="1">
    <location>
        <begin position="142"/>
        <end position="181"/>
    </location>
</feature>
<proteinExistence type="predicted"/>
<dbReference type="RefSeq" id="XP_070914418.1">
    <property type="nucleotide sequence ID" value="XM_071058317.1"/>
</dbReference>
<feature type="compositionally biased region" description="Low complexity" evidence="1">
    <location>
        <begin position="146"/>
        <end position="166"/>
    </location>
</feature>